<dbReference type="InterPro" id="IPR023214">
    <property type="entry name" value="HAD_sf"/>
</dbReference>
<evidence type="ECO:0008006" key="4">
    <source>
        <dbReference type="Google" id="ProtNLM"/>
    </source>
</evidence>
<dbReference type="InterPro" id="IPR051540">
    <property type="entry name" value="S-2-haloacid_dehalogenase"/>
</dbReference>
<keyword evidence="1" id="KW-0378">Hydrolase</keyword>
<accession>A0A3S9SZR9</accession>
<dbReference type="OrthoDB" id="9809962at2"/>
<dbReference type="RefSeq" id="WP_127017156.1">
    <property type="nucleotide sequence ID" value="NZ_CP016379.1"/>
</dbReference>
<organism evidence="2 3">
    <name type="scientific">Anoxybacter fermentans</name>
    <dbReference type="NCBI Taxonomy" id="1323375"/>
    <lineage>
        <taxon>Bacteria</taxon>
        <taxon>Bacillati</taxon>
        <taxon>Bacillota</taxon>
        <taxon>Clostridia</taxon>
        <taxon>Halanaerobiales</taxon>
        <taxon>Anoxybacter</taxon>
    </lineage>
</organism>
<dbReference type="GO" id="GO:0016787">
    <property type="term" value="F:hydrolase activity"/>
    <property type="evidence" value="ECO:0007669"/>
    <property type="project" value="UniProtKB-KW"/>
</dbReference>
<dbReference type="PANTHER" id="PTHR43316">
    <property type="entry name" value="HYDROLASE, HALOACID DELAHOGENASE-RELATED"/>
    <property type="match status" value="1"/>
</dbReference>
<evidence type="ECO:0000256" key="1">
    <source>
        <dbReference type="ARBA" id="ARBA00022801"/>
    </source>
</evidence>
<evidence type="ECO:0000313" key="3">
    <source>
        <dbReference type="Proteomes" id="UP000267250"/>
    </source>
</evidence>
<gene>
    <name evidence="2" type="ORF">BBF96_10675</name>
</gene>
<evidence type="ECO:0000313" key="2">
    <source>
        <dbReference type="EMBL" id="AZR73808.1"/>
    </source>
</evidence>
<dbReference type="Pfam" id="PF00702">
    <property type="entry name" value="Hydrolase"/>
    <property type="match status" value="1"/>
</dbReference>
<dbReference type="Gene3D" id="3.40.50.1000">
    <property type="entry name" value="HAD superfamily/HAD-like"/>
    <property type="match status" value="1"/>
</dbReference>
<name>A0A3S9SZR9_9FIRM</name>
<dbReference type="SFLD" id="SFLDG01129">
    <property type="entry name" value="C1.5:_HAD__Beta-PGM__Phosphata"/>
    <property type="match status" value="1"/>
</dbReference>
<keyword evidence="3" id="KW-1185">Reference proteome</keyword>
<dbReference type="KEGG" id="aft:BBF96_10675"/>
<dbReference type="EMBL" id="CP016379">
    <property type="protein sequence ID" value="AZR73808.1"/>
    <property type="molecule type" value="Genomic_DNA"/>
</dbReference>
<dbReference type="SFLD" id="SFLDS00003">
    <property type="entry name" value="Haloacid_Dehalogenase"/>
    <property type="match status" value="1"/>
</dbReference>
<reference evidence="2 3" key="1">
    <citation type="submission" date="2016-07" db="EMBL/GenBank/DDBJ databases">
        <title>Genome and transcriptome analysis of iron-reducing fermentative bacteria Anoxybacter fermentans.</title>
        <authorList>
            <person name="Zeng X."/>
            <person name="Shao Z."/>
        </authorList>
    </citation>
    <scope>NUCLEOTIDE SEQUENCE [LARGE SCALE GENOMIC DNA]</scope>
    <source>
        <strain evidence="2 3">DY22613</strain>
    </source>
</reference>
<dbReference type="PANTHER" id="PTHR43316:SF3">
    <property type="entry name" value="HALOACID DEHALOGENASE, TYPE II (AFU_ORTHOLOGUE AFUA_2G07750)-RELATED"/>
    <property type="match status" value="1"/>
</dbReference>
<dbReference type="InterPro" id="IPR036412">
    <property type="entry name" value="HAD-like_sf"/>
</dbReference>
<dbReference type="Proteomes" id="UP000267250">
    <property type="component" value="Chromosome"/>
</dbReference>
<sequence>MKITTILFDLDGTLLPMDLDIFIDRYFKALTRRFAAIIKPEQFIKDLYASTMEMIKNNDPEKTNQEVFIEDFFKRVPLKFEEAMPEFDAFYEKDFPKLKDEINLKLEGWKAKELMDVIFDAGYQVVIATNPIFPEAAVKERLRWVGLADYPYKLITSYEIMHFCKPNPNYFKEICEKIGVDPRECLMVGNDMEEDLPASLLGMKTFIVEDFLIDRGTGRFTPDGRGSLMDLYHEIMEKNLIYRK</sequence>
<proteinExistence type="predicted"/>
<dbReference type="NCBIfam" id="TIGR01549">
    <property type="entry name" value="HAD-SF-IA-v1"/>
    <property type="match status" value="1"/>
</dbReference>
<dbReference type="InterPro" id="IPR006439">
    <property type="entry name" value="HAD-SF_hydro_IA"/>
</dbReference>
<dbReference type="AlphaFoldDB" id="A0A3S9SZR9"/>
<dbReference type="SUPFAM" id="SSF56784">
    <property type="entry name" value="HAD-like"/>
    <property type="match status" value="1"/>
</dbReference>
<protein>
    <recommendedName>
        <fullName evidence="4">Hydrolase</fullName>
    </recommendedName>
</protein>